<dbReference type="PROSITE" id="PS50234">
    <property type="entry name" value="VWFA"/>
    <property type="match status" value="1"/>
</dbReference>
<protein>
    <recommendedName>
        <fullName evidence="2">VWFA domain-containing protein</fullName>
    </recommendedName>
</protein>
<organism evidence="3 4">
    <name type="scientific">Penicillium brasilianum</name>
    <dbReference type="NCBI Taxonomy" id="104259"/>
    <lineage>
        <taxon>Eukaryota</taxon>
        <taxon>Fungi</taxon>
        <taxon>Dikarya</taxon>
        <taxon>Ascomycota</taxon>
        <taxon>Pezizomycotina</taxon>
        <taxon>Eurotiomycetes</taxon>
        <taxon>Eurotiomycetidae</taxon>
        <taxon>Eurotiales</taxon>
        <taxon>Aspergillaceae</taxon>
        <taxon>Penicillium</taxon>
    </lineage>
</organism>
<evidence type="ECO:0000259" key="2">
    <source>
        <dbReference type="PROSITE" id="PS50234"/>
    </source>
</evidence>
<dbReference type="InterPro" id="IPR036465">
    <property type="entry name" value="vWFA_dom_sf"/>
</dbReference>
<dbReference type="InterPro" id="IPR002035">
    <property type="entry name" value="VWF_A"/>
</dbReference>
<sequence>MQPSKANVADFLAFVPGVDAGTAFLFLEHANSVNDAVNQYYDNPQKYARRPPSSMSSLRSPISPVSSTFMATTRNSSSPTAEPTRLASSPPIYPSPPSSTISGSASGSQPKAHTNAVIEAARLRARDEQEMQNMLQSVQLSLQIYNPEIEPERECGYPCNCLIHKYIQRKMDRLHVQEVWSKAVMYPGEKHYHDCTQVRLFNNNPYQGVGSPYGFSGSSFYGIQRPDPQYHANFVRQILRLNDSLNTKARAAIDAMEPSFNIWEVDQLQSSMSNISIGPSRKGDHPGEKSRRSTLKKALSIRSSEEKVASKTSKIFSEARELRDSILREENGRWPELEDRQIVMTYQNQVGLTQKVAELRSRCPLQYLHLLKAGYLEPIPVAWAKQASNPLKFTIDAAAGWRGITPAWRGYEDTAEERLYWVLNHRSGDTPTRLKPDSISALELALARMALAVEPPPIYYAADDTCHVRHTSKRYSKQVMPPPFRSFDAPQQPTDDTMILLDVSGSMDFQPRRPEYNQFLITGFTRSTQPKNKDLAQAIIRRFTDAMSNHDHNWSGYELTTFSSQAEYIGVINHWNFEETWRTIKFGGRTRVMTGWQSIKEQHFQKHAATATHHPIYGWQAGPQTPILRLLLLLDGEASDMDEFELDLLSLSWVHVTIFLIGVDGCPHHHRHANELQRISEVNPHVSFVDAQGNTPERFITHELLKRHLGYELSMTEFEGLEHVPGEPQRVELPAREPPPPNMPELEQPPPPLPVELPAGEVVLPSRLSMDQPPPYSVTA</sequence>
<name>A0A0F7TJ75_PENBI</name>
<dbReference type="OrthoDB" id="2142598at2759"/>
<feature type="domain" description="VWFA" evidence="2">
    <location>
        <begin position="496"/>
        <end position="704"/>
    </location>
</feature>
<feature type="region of interest" description="Disordered" evidence="1">
    <location>
        <begin position="728"/>
        <end position="780"/>
    </location>
</feature>
<gene>
    <name evidence="3" type="ORF">PMG11_01350</name>
</gene>
<reference evidence="4" key="1">
    <citation type="journal article" date="2015" name="Genome Announc.">
        <title>Draft genome sequence of the fungus Penicillium brasilianum MG11.</title>
        <authorList>
            <person name="Horn F."/>
            <person name="Linde J."/>
            <person name="Mattern D.J."/>
            <person name="Walther G."/>
            <person name="Guthke R."/>
            <person name="Brakhage A.A."/>
            <person name="Valiante V."/>
        </authorList>
    </citation>
    <scope>NUCLEOTIDE SEQUENCE [LARGE SCALE GENOMIC DNA]</scope>
    <source>
        <strain evidence="4">MG11</strain>
    </source>
</reference>
<keyword evidence="4" id="KW-1185">Reference proteome</keyword>
<dbReference type="SUPFAM" id="SSF53300">
    <property type="entry name" value="vWA-like"/>
    <property type="match status" value="1"/>
</dbReference>
<dbReference type="Proteomes" id="UP000042958">
    <property type="component" value="Unassembled WGS sequence"/>
</dbReference>
<feature type="region of interest" description="Disordered" evidence="1">
    <location>
        <begin position="44"/>
        <end position="111"/>
    </location>
</feature>
<dbReference type="EMBL" id="CDHK01000001">
    <property type="protein sequence ID" value="CEJ55073.1"/>
    <property type="molecule type" value="Genomic_DNA"/>
</dbReference>
<evidence type="ECO:0000313" key="3">
    <source>
        <dbReference type="EMBL" id="CEJ55073.1"/>
    </source>
</evidence>
<feature type="compositionally biased region" description="Low complexity" evidence="1">
    <location>
        <begin position="50"/>
        <end position="67"/>
    </location>
</feature>
<feature type="compositionally biased region" description="Polar residues" evidence="1">
    <location>
        <begin position="68"/>
        <end position="81"/>
    </location>
</feature>
<dbReference type="Gene3D" id="3.40.50.410">
    <property type="entry name" value="von Willebrand factor, type A domain"/>
    <property type="match status" value="1"/>
</dbReference>
<feature type="compositionally biased region" description="Pro residues" evidence="1">
    <location>
        <begin position="736"/>
        <end position="755"/>
    </location>
</feature>
<feature type="compositionally biased region" description="Low complexity" evidence="1">
    <location>
        <begin position="98"/>
        <end position="110"/>
    </location>
</feature>
<feature type="compositionally biased region" description="Low complexity" evidence="1">
    <location>
        <begin position="756"/>
        <end position="765"/>
    </location>
</feature>
<evidence type="ECO:0000313" key="4">
    <source>
        <dbReference type="Proteomes" id="UP000042958"/>
    </source>
</evidence>
<dbReference type="STRING" id="104259.A0A0F7TJ75"/>
<feature type="compositionally biased region" description="Basic and acidic residues" evidence="1">
    <location>
        <begin position="281"/>
        <end position="291"/>
    </location>
</feature>
<feature type="region of interest" description="Disordered" evidence="1">
    <location>
        <begin position="274"/>
        <end position="297"/>
    </location>
</feature>
<accession>A0A0F7TJ75</accession>
<evidence type="ECO:0000256" key="1">
    <source>
        <dbReference type="SAM" id="MobiDB-lite"/>
    </source>
</evidence>
<dbReference type="AlphaFoldDB" id="A0A0F7TJ75"/>
<proteinExistence type="predicted"/>